<evidence type="ECO:0000313" key="4">
    <source>
        <dbReference type="Proteomes" id="UP000588068"/>
    </source>
</evidence>
<evidence type="ECO:0000256" key="1">
    <source>
        <dbReference type="SAM" id="SignalP"/>
    </source>
</evidence>
<reference evidence="3 4" key="1">
    <citation type="submission" date="2020-08" db="EMBL/GenBank/DDBJ databases">
        <title>Genomic Encyclopedia of Type Strains, Phase IV (KMG-IV): sequencing the most valuable type-strain genomes for metagenomic binning, comparative biology and taxonomic classification.</title>
        <authorList>
            <person name="Goeker M."/>
        </authorList>
    </citation>
    <scope>NUCLEOTIDE SEQUENCE [LARGE SCALE GENOMIC DNA]</scope>
    <source>
        <strain evidence="3 4">DSM 26723</strain>
    </source>
</reference>
<name>A0A841HKS4_9GAMM</name>
<accession>A0A841HKS4</accession>
<keyword evidence="1" id="KW-0732">Signal</keyword>
<keyword evidence="4" id="KW-1185">Reference proteome</keyword>
<dbReference type="SUPFAM" id="SSF56024">
    <property type="entry name" value="Phospholipase D/nuclease"/>
    <property type="match status" value="2"/>
</dbReference>
<comment type="caution">
    <text evidence="3">The sequence shown here is derived from an EMBL/GenBank/DDBJ whole genome shotgun (WGS) entry which is preliminary data.</text>
</comment>
<protein>
    <submittedName>
        <fullName evidence="3">Putative cardiolipin synthase</fullName>
        <ecNumber evidence="3">2.7.8.-</ecNumber>
    </submittedName>
</protein>
<feature type="signal peptide" evidence="1">
    <location>
        <begin position="1"/>
        <end position="21"/>
    </location>
</feature>
<dbReference type="EMBL" id="JACHHZ010000002">
    <property type="protein sequence ID" value="MBB6093343.1"/>
    <property type="molecule type" value="Genomic_DNA"/>
</dbReference>
<keyword evidence="3" id="KW-0808">Transferase</keyword>
<dbReference type="CDD" id="cd09113">
    <property type="entry name" value="PLDc_ymdC_like_2"/>
    <property type="match status" value="1"/>
</dbReference>
<evidence type="ECO:0000313" key="3">
    <source>
        <dbReference type="EMBL" id="MBB6093343.1"/>
    </source>
</evidence>
<dbReference type="PROSITE" id="PS50035">
    <property type="entry name" value="PLD"/>
    <property type="match status" value="2"/>
</dbReference>
<dbReference type="Gene3D" id="3.30.870.10">
    <property type="entry name" value="Endonuclease Chain A"/>
    <property type="match status" value="2"/>
</dbReference>
<organism evidence="3 4">
    <name type="scientific">Povalibacter uvarum</name>
    <dbReference type="NCBI Taxonomy" id="732238"/>
    <lineage>
        <taxon>Bacteria</taxon>
        <taxon>Pseudomonadati</taxon>
        <taxon>Pseudomonadota</taxon>
        <taxon>Gammaproteobacteria</taxon>
        <taxon>Steroidobacterales</taxon>
        <taxon>Steroidobacteraceae</taxon>
        <taxon>Povalibacter</taxon>
    </lineage>
</organism>
<dbReference type="PANTHER" id="PTHR21248">
    <property type="entry name" value="CARDIOLIPIN SYNTHASE"/>
    <property type="match status" value="1"/>
</dbReference>
<dbReference type="EC" id="2.7.8.-" evidence="3"/>
<gene>
    <name evidence="3" type="ORF">HNQ60_002221</name>
</gene>
<dbReference type="InterPro" id="IPR025202">
    <property type="entry name" value="PLD-like_dom"/>
</dbReference>
<proteinExistence type="predicted"/>
<dbReference type="PROSITE" id="PS51257">
    <property type="entry name" value="PROKAR_LIPOPROTEIN"/>
    <property type="match status" value="1"/>
</dbReference>
<feature type="domain" description="PLD phosphodiesterase" evidence="2">
    <location>
        <begin position="167"/>
        <end position="194"/>
    </location>
</feature>
<dbReference type="GO" id="GO:0032049">
    <property type="term" value="P:cardiolipin biosynthetic process"/>
    <property type="evidence" value="ECO:0007669"/>
    <property type="project" value="UniProtKB-ARBA"/>
</dbReference>
<feature type="domain" description="PLD phosphodiesterase" evidence="2">
    <location>
        <begin position="408"/>
        <end position="435"/>
    </location>
</feature>
<sequence>MRSPVKFLPCLLVLAALSACTQLQPRPTLPDEFAVAPGQETPLDKATHDVEGQRPGQSAFRLVVEGTEAYVTRMQAARLAMRSLDVQTYIWHSDLTGLSFAHALLEAADRGVKVRLLLDDMDARAKNDGLAALSFHPNIDVRMFNPFASRRGKMGFISEGASSFGRINRRMHNKTWIADNRIAIAGGRNIGDEYFGASDEVNFVDLDFAMIGPVVRDASASFDKYWNSPSAYPMEALDAASVTKEGLEKLRTALVEHMKGAADSRYAVALRSNDAIQRMLKGDWPLQWATTYQFVSDDPLKVTMEKKDAKRTYVGSVLVPMIQATQKQASIISPYFVPGEEVTTAFTGMAKSGREVRILTNSLIANDVAAVHGGYSRYRKDLVEGGVQLWELKPLAGQKAESSLFGSSGASLHTKAFAVDTKTLFVGSYNLDPRSTWLNCEQGVLVENPILAAELEQIFAQQTAGDHAWRVTLNDKKLHWSDGKEAFDSDPKAGWGRRFQAWMTKVLHLDAQL</sequence>
<dbReference type="InterPro" id="IPR001736">
    <property type="entry name" value="PLipase_D/transphosphatidylase"/>
</dbReference>
<dbReference type="Proteomes" id="UP000588068">
    <property type="component" value="Unassembled WGS sequence"/>
</dbReference>
<dbReference type="CDD" id="cd09111">
    <property type="entry name" value="PLDc_ymdC_like_1"/>
    <property type="match status" value="1"/>
</dbReference>
<dbReference type="SMART" id="SM00155">
    <property type="entry name" value="PLDc"/>
    <property type="match status" value="2"/>
</dbReference>
<evidence type="ECO:0000259" key="2">
    <source>
        <dbReference type="PROSITE" id="PS50035"/>
    </source>
</evidence>
<dbReference type="AlphaFoldDB" id="A0A841HKS4"/>
<dbReference type="PANTHER" id="PTHR21248:SF12">
    <property type="entry name" value="CARDIOLIPIN SYNTHASE C"/>
    <property type="match status" value="1"/>
</dbReference>
<feature type="chain" id="PRO_5032498797" evidence="1">
    <location>
        <begin position="22"/>
        <end position="513"/>
    </location>
</feature>
<dbReference type="Pfam" id="PF13091">
    <property type="entry name" value="PLDc_2"/>
    <property type="match status" value="2"/>
</dbReference>
<dbReference type="GO" id="GO:0030572">
    <property type="term" value="F:phosphatidyltransferase activity"/>
    <property type="evidence" value="ECO:0007669"/>
    <property type="project" value="UniProtKB-ARBA"/>
</dbReference>